<proteinExistence type="predicted"/>
<reference evidence="1 2" key="1">
    <citation type="submission" date="2020-06" db="EMBL/GenBank/DDBJ databases">
        <title>Actinomadura xiongansis sp. nov., isolated from soil of Baiyangdian.</title>
        <authorList>
            <person name="Zhang X."/>
        </authorList>
    </citation>
    <scope>NUCLEOTIDE SEQUENCE [LARGE SCALE GENOMIC DNA]</scope>
    <source>
        <strain evidence="1 2">HBUM206468</strain>
    </source>
</reference>
<dbReference type="EMBL" id="JABVEC010000004">
    <property type="protein sequence ID" value="MBC6465366.1"/>
    <property type="molecule type" value="Genomic_DNA"/>
</dbReference>
<protein>
    <recommendedName>
        <fullName evidence="3">Peptidase MA superfamily protein</fullName>
    </recommendedName>
</protein>
<sequence length="435" mass="46887">MTRPPDRRSPRPLAAAIAVAVAVNLVSGIGYVAVAQDHPPPADPAAGTAPFGSAARPDPQAVGAVLAGRARAVRDHDRQGFLATVAWAPPAFQADQARLFANLVTLPLSGWRQELGTAEPVVTGIGGSTLRIIVRYRLRGFDRTEVAHTQYLAFGHRAATGWVITGDGAAHGLSDHPEIWDAGRLTVVRGRRSLVIGDQPVGARGAEPKRTLRDIARRLDAAVPVVTGIVGPRWDRRAVALVPTDRTQAEELVGGGQDLSRIAALATASQYDEGRAAGGDRIVISPATFARLTPQGRRVVLTHELTHIATGGARDGRTPMWLIEGLADYVGYKNTRFSVRSAARELRNEVIRGHLPDALPGRADFDGSSSRLPQSYAEAWLACRMVADRYGEAALMRLYRAAGRRGDVAAFAEVLDVRPAEFTRMWRDYLRKELA</sequence>
<evidence type="ECO:0008006" key="3">
    <source>
        <dbReference type="Google" id="ProtNLM"/>
    </source>
</evidence>
<name>A0ABR7LKK4_9ACTN</name>
<organism evidence="1 2">
    <name type="scientific">Actinomadura alba</name>
    <dbReference type="NCBI Taxonomy" id="406431"/>
    <lineage>
        <taxon>Bacteria</taxon>
        <taxon>Bacillati</taxon>
        <taxon>Actinomycetota</taxon>
        <taxon>Actinomycetes</taxon>
        <taxon>Streptosporangiales</taxon>
        <taxon>Thermomonosporaceae</taxon>
        <taxon>Actinomadura</taxon>
    </lineage>
</organism>
<dbReference type="Pfam" id="PF04450">
    <property type="entry name" value="BSP"/>
    <property type="match status" value="1"/>
</dbReference>
<gene>
    <name evidence="1" type="ORF">HKK74_07655</name>
</gene>
<dbReference type="InterPro" id="IPR007541">
    <property type="entry name" value="Uncharacterised_BSP"/>
</dbReference>
<evidence type="ECO:0000313" key="2">
    <source>
        <dbReference type="Proteomes" id="UP000805614"/>
    </source>
</evidence>
<evidence type="ECO:0000313" key="1">
    <source>
        <dbReference type="EMBL" id="MBC6465366.1"/>
    </source>
</evidence>
<accession>A0ABR7LKK4</accession>
<dbReference type="Proteomes" id="UP000805614">
    <property type="component" value="Unassembled WGS sequence"/>
</dbReference>
<comment type="caution">
    <text evidence="1">The sequence shown here is derived from an EMBL/GenBank/DDBJ whole genome shotgun (WGS) entry which is preliminary data.</text>
</comment>
<keyword evidence="2" id="KW-1185">Reference proteome</keyword>